<dbReference type="Pfam" id="PF01549">
    <property type="entry name" value="ShK"/>
    <property type="match status" value="1"/>
</dbReference>
<keyword evidence="5 10" id="KW-0732">Signal</keyword>
<protein>
    <recommendedName>
        <fullName evidence="2">peroxidase</fullName>
        <ecNumber evidence="2">1.11.1.7</ecNumber>
    </recommendedName>
</protein>
<dbReference type="GO" id="GO:0046872">
    <property type="term" value="F:metal ion binding"/>
    <property type="evidence" value="ECO:0007669"/>
    <property type="project" value="UniProtKB-KW"/>
</dbReference>
<dbReference type="InterPro" id="IPR037120">
    <property type="entry name" value="Haem_peroxidase_sf_animal"/>
</dbReference>
<evidence type="ECO:0000256" key="1">
    <source>
        <dbReference type="ARBA" id="ARBA00000189"/>
    </source>
</evidence>
<dbReference type="Gene3D" id="1.10.640.10">
    <property type="entry name" value="Haem peroxidase domain superfamily, animal type"/>
    <property type="match status" value="1"/>
</dbReference>
<evidence type="ECO:0000256" key="3">
    <source>
        <dbReference type="ARBA" id="ARBA00022559"/>
    </source>
</evidence>
<dbReference type="WBParaSite" id="PgR034_g041_t06">
    <property type="protein sequence ID" value="PgR034_g041_t06"/>
    <property type="gene ID" value="PgR034_g041"/>
</dbReference>
<organism evidence="12 13">
    <name type="scientific">Parascaris univalens</name>
    <name type="common">Nematode worm</name>
    <dbReference type="NCBI Taxonomy" id="6257"/>
    <lineage>
        <taxon>Eukaryota</taxon>
        <taxon>Metazoa</taxon>
        <taxon>Ecdysozoa</taxon>
        <taxon>Nematoda</taxon>
        <taxon>Chromadorea</taxon>
        <taxon>Rhabditida</taxon>
        <taxon>Spirurina</taxon>
        <taxon>Ascaridomorpha</taxon>
        <taxon>Ascaridoidea</taxon>
        <taxon>Ascarididae</taxon>
        <taxon>Parascaris</taxon>
    </lineage>
</organism>
<dbReference type="FunFam" id="1.10.640.10:FF:000007">
    <property type="entry name" value="Peroxidase mlt-7"/>
    <property type="match status" value="1"/>
</dbReference>
<evidence type="ECO:0000256" key="6">
    <source>
        <dbReference type="ARBA" id="ARBA00023157"/>
    </source>
</evidence>
<feature type="compositionally biased region" description="Low complexity" evidence="9">
    <location>
        <begin position="97"/>
        <end position="111"/>
    </location>
</feature>
<keyword evidence="3" id="KW-0560">Oxidoreductase</keyword>
<evidence type="ECO:0000256" key="8">
    <source>
        <dbReference type="PROSITE-ProRule" id="PRU01005"/>
    </source>
</evidence>
<dbReference type="PANTHER" id="PTHR11475:SF85">
    <property type="entry name" value="SHKT DOMAIN-CONTAINING PROTEIN"/>
    <property type="match status" value="1"/>
</dbReference>
<feature type="signal peptide" evidence="10">
    <location>
        <begin position="1"/>
        <end position="19"/>
    </location>
</feature>
<dbReference type="PROSITE" id="PS50292">
    <property type="entry name" value="PEROXIDASE_3"/>
    <property type="match status" value="1"/>
</dbReference>
<dbReference type="PRINTS" id="PR00457">
    <property type="entry name" value="ANPEROXIDASE"/>
</dbReference>
<feature type="domain" description="ShKT" evidence="11">
    <location>
        <begin position="31"/>
        <end position="70"/>
    </location>
</feature>
<keyword evidence="7" id="KW-0349">Heme</keyword>
<keyword evidence="12" id="KW-1185">Reference proteome</keyword>
<evidence type="ECO:0000259" key="11">
    <source>
        <dbReference type="PROSITE" id="PS51670"/>
    </source>
</evidence>
<evidence type="ECO:0000313" key="13">
    <source>
        <dbReference type="WBParaSite" id="PgR034_g041_t06"/>
    </source>
</evidence>
<dbReference type="InterPro" id="IPR010255">
    <property type="entry name" value="Haem_peroxidase_sf"/>
</dbReference>
<name>A0A915BCF3_PARUN</name>
<evidence type="ECO:0000256" key="7">
    <source>
        <dbReference type="PIRSR" id="PIRSR619791-2"/>
    </source>
</evidence>
<proteinExistence type="predicted"/>
<evidence type="ECO:0000256" key="2">
    <source>
        <dbReference type="ARBA" id="ARBA00012313"/>
    </source>
</evidence>
<keyword evidence="7" id="KW-0408">Iron</keyword>
<dbReference type="GO" id="GO:0005615">
    <property type="term" value="C:extracellular space"/>
    <property type="evidence" value="ECO:0007669"/>
    <property type="project" value="TreeGrafter"/>
</dbReference>
<dbReference type="PANTHER" id="PTHR11475">
    <property type="entry name" value="OXIDASE/PEROXIDASE"/>
    <property type="match status" value="1"/>
</dbReference>
<evidence type="ECO:0000313" key="12">
    <source>
        <dbReference type="Proteomes" id="UP000887569"/>
    </source>
</evidence>
<keyword evidence="6" id="KW-1015">Disulfide bond</keyword>
<dbReference type="AlphaFoldDB" id="A0A915BCF3"/>
<reference evidence="13" key="1">
    <citation type="submission" date="2022-11" db="UniProtKB">
        <authorList>
            <consortium name="WormBaseParasite"/>
        </authorList>
    </citation>
    <scope>IDENTIFICATION</scope>
</reference>
<keyword evidence="3" id="KW-0575">Peroxidase</keyword>
<dbReference type="InterPro" id="IPR003582">
    <property type="entry name" value="ShKT_dom"/>
</dbReference>
<dbReference type="GO" id="GO:0020037">
    <property type="term" value="F:heme binding"/>
    <property type="evidence" value="ECO:0007669"/>
    <property type="project" value="InterPro"/>
</dbReference>
<evidence type="ECO:0000256" key="9">
    <source>
        <dbReference type="SAM" id="MobiDB-lite"/>
    </source>
</evidence>
<dbReference type="Proteomes" id="UP000887569">
    <property type="component" value="Unplaced"/>
</dbReference>
<keyword evidence="4 7" id="KW-0479">Metal-binding</keyword>
<dbReference type="SUPFAM" id="SSF48113">
    <property type="entry name" value="Heme-dependent peroxidases"/>
    <property type="match status" value="1"/>
</dbReference>
<sequence length="760" mass="86408">MIIHCLLLLLLTLIPESKQDDDNPITSNFKCRRNGCCDQHEWCRFWASVGECVTNRDWMEDNCQLACDTCRRGGSSRRSRPRPFGRRVRPPMRTPPAFRTASSRFTTTSRRRTTAQTFRQTVAPQQIFRSRVRVTRPPTFFSPFITRALPSSTRITPLQRCKQIQADPTIAAELLIRERLVFPTEDTSGRRQLSAEEVVRSNIANACVPRLDEAECERSLCYNLYFRTMDGTCNNLQHPLRGAAFRPYNRLMPPEYDNGLSEPVSSLRNIRPNAREANRLLLSSRKAVLHHEYNNLLMQWGQYLIHDMAKTTLVPSAKCNVCQNIQGRCMAVPILPHDPNANFKANVCIRVSRSSAICGSGVRMPRQQLNENTNYIDGSPIYGSSIHDNAKFREGRTGFLKLQTFNGMRVLPFDTSKCRSATSCTAIFLAGDSRVNLFMGLTSFHLILAREHNRLAAQLQRLNPHWNGDRVFQEARKIVGGEIHAITYREYLPKILGSSFASTIGEYRGYDPNVDSTIANEFNSGAFRFGHGMIQEFYPRLDSRHQNTSFGGFNFVDGTLHSDHLIFQGGIDPILRGMMVTPLKRPQRITTTVTENMFGSTDLGTINIQRGRDHGLPPYVRFRQLCGLSGARTMDDFAREILSSEAREKLKRVYGTPDRVDFYVGAMLEDPVVRGLIGPTLACIVGPQFQRSRDGDRFYYENPGIFTRGQLVEIRKSSLARLLCDNGDNIDFVPREAFRLGRMTSCSQIPQMDLSRWKEL</sequence>
<evidence type="ECO:0000256" key="10">
    <source>
        <dbReference type="SAM" id="SignalP"/>
    </source>
</evidence>
<dbReference type="GO" id="GO:0006979">
    <property type="term" value="P:response to oxidative stress"/>
    <property type="evidence" value="ECO:0007669"/>
    <property type="project" value="InterPro"/>
</dbReference>
<dbReference type="PROSITE" id="PS51670">
    <property type="entry name" value="SHKT"/>
    <property type="match status" value="1"/>
</dbReference>
<accession>A0A915BCF3</accession>
<evidence type="ECO:0000256" key="5">
    <source>
        <dbReference type="ARBA" id="ARBA00022729"/>
    </source>
</evidence>
<comment type="caution">
    <text evidence="8">Lacks conserved residue(s) required for the propagation of feature annotation.</text>
</comment>
<dbReference type="Pfam" id="PF03098">
    <property type="entry name" value="An_peroxidase"/>
    <property type="match status" value="1"/>
</dbReference>
<comment type="catalytic activity">
    <reaction evidence="1">
        <text>2 a phenolic donor + H2O2 = 2 a phenolic radical donor + 2 H2O</text>
        <dbReference type="Rhea" id="RHEA:56136"/>
        <dbReference type="ChEBI" id="CHEBI:15377"/>
        <dbReference type="ChEBI" id="CHEBI:16240"/>
        <dbReference type="ChEBI" id="CHEBI:139520"/>
        <dbReference type="ChEBI" id="CHEBI:139521"/>
        <dbReference type="EC" id="1.11.1.7"/>
    </reaction>
</comment>
<feature type="region of interest" description="Disordered" evidence="9">
    <location>
        <begin position="71"/>
        <end position="111"/>
    </location>
</feature>
<feature type="chain" id="PRO_5036712272" description="peroxidase" evidence="10">
    <location>
        <begin position="20"/>
        <end position="760"/>
    </location>
</feature>
<dbReference type="InterPro" id="IPR019791">
    <property type="entry name" value="Haem_peroxidase_animal"/>
</dbReference>
<dbReference type="CDD" id="cd09823">
    <property type="entry name" value="peroxinectin_like"/>
    <property type="match status" value="1"/>
</dbReference>
<evidence type="ECO:0000256" key="4">
    <source>
        <dbReference type="ARBA" id="ARBA00022723"/>
    </source>
</evidence>
<dbReference type="GO" id="GO:0140825">
    <property type="term" value="F:lactoperoxidase activity"/>
    <property type="evidence" value="ECO:0007669"/>
    <property type="project" value="UniProtKB-EC"/>
</dbReference>
<dbReference type="SMART" id="SM00254">
    <property type="entry name" value="ShKT"/>
    <property type="match status" value="1"/>
</dbReference>
<feature type="compositionally biased region" description="Basic residues" evidence="9">
    <location>
        <begin position="74"/>
        <end position="90"/>
    </location>
</feature>
<dbReference type="EC" id="1.11.1.7" evidence="2"/>
<feature type="binding site" description="axial binding residue" evidence="7">
    <location>
        <position position="531"/>
    </location>
    <ligand>
        <name>heme b</name>
        <dbReference type="ChEBI" id="CHEBI:60344"/>
    </ligand>
    <ligandPart>
        <name>Fe</name>
        <dbReference type="ChEBI" id="CHEBI:18248"/>
    </ligandPart>
</feature>